<name>A0A7X5ZZT6_9ACTN</name>
<dbReference type="Proteomes" id="UP000555407">
    <property type="component" value="Unassembled WGS sequence"/>
</dbReference>
<proteinExistence type="predicted"/>
<keyword evidence="1" id="KW-0808">Transferase</keyword>
<dbReference type="Gene3D" id="3.40.50.300">
    <property type="entry name" value="P-loop containing nucleotide triphosphate hydrolases"/>
    <property type="match status" value="1"/>
</dbReference>
<protein>
    <submittedName>
        <fullName evidence="1">Shikimate kinase</fullName>
    </submittedName>
</protein>
<dbReference type="RefSeq" id="WP_167205511.1">
    <property type="nucleotide sequence ID" value="NZ_JAASRO010000001.1"/>
</dbReference>
<dbReference type="InterPro" id="IPR052922">
    <property type="entry name" value="Cytidylate_Kinase-2"/>
</dbReference>
<dbReference type="PANTHER" id="PTHR37816">
    <property type="entry name" value="YALI0E33011P"/>
    <property type="match status" value="1"/>
</dbReference>
<keyword evidence="1" id="KW-0418">Kinase</keyword>
<comment type="caution">
    <text evidence="1">The sequence shown here is derived from an EMBL/GenBank/DDBJ whole genome shotgun (WGS) entry which is preliminary data.</text>
</comment>
<dbReference type="SUPFAM" id="SSF52540">
    <property type="entry name" value="P-loop containing nucleoside triphosphate hydrolases"/>
    <property type="match status" value="1"/>
</dbReference>
<sequence>MARILVTGMSGVGKTTVLNELRRRGHLTVDTDYDGWVLPDGTWDEQRVDQLLAEHSDAIISGTVENQGRFYDRFDHIILLSAPLDVLIARVSRRTNNPYGQTSEQQAEIANYVETVEPLLRRGATLELDGQRPPTELANSIENLITNNASH</sequence>
<accession>A0A7X5ZZT6</accession>
<dbReference type="Pfam" id="PF13238">
    <property type="entry name" value="AAA_18"/>
    <property type="match status" value="1"/>
</dbReference>
<evidence type="ECO:0000313" key="2">
    <source>
        <dbReference type="Proteomes" id="UP000555407"/>
    </source>
</evidence>
<keyword evidence="2" id="KW-1185">Reference proteome</keyword>
<gene>
    <name evidence="1" type="ORF">BJY22_001985</name>
</gene>
<dbReference type="InterPro" id="IPR027417">
    <property type="entry name" value="P-loop_NTPase"/>
</dbReference>
<dbReference type="EMBL" id="JAASRO010000001">
    <property type="protein sequence ID" value="NIK56268.1"/>
    <property type="molecule type" value="Genomic_DNA"/>
</dbReference>
<evidence type="ECO:0000313" key="1">
    <source>
        <dbReference type="EMBL" id="NIK56268.1"/>
    </source>
</evidence>
<dbReference type="AlphaFoldDB" id="A0A7X5ZZT6"/>
<dbReference type="GO" id="GO:0016301">
    <property type="term" value="F:kinase activity"/>
    <property type="evidence" value="ECO:0007669"/>
    <property type="project" value="UniProtKB-KW"/>
</dbReference>
<reference evidence="1 2" key="1">
    <citation type="submission" date="2020-03" db="EMBL/GenBank/DDBJ databases">
        <title>Sequencing the genomes of 1000 actinobacteria strains.</title>
        <authorList>
            <person name="Klenk H.-P."/>
        </authorList>
    </citation>
    <scope>NUCLEOTIDE SEQUENCE [LARGE SCALE GENOMIC DNA]</scope>
    <source>
        <strain evidence="1 2">DSM 45490</strain>
    </source>
</reference>
<dbReference type="PANTHER" id="PTHR37816:SF2">
    <property type="entry name" value="DNA TOPOLOGY MODULATION PROTEIN FLAR-RELATED PROTEIN"/>
    <property type="match status" value="1"/>
</dbReference>
<organism evidence="1 2">
    <name type="scientific">Kribbella shirazensis</name>
    <dbReference type="NCBI Taxonomy" id="1105143"/>
    <lineage>
        <taxon>Bacteria</taxon>
        <taxon>Bacillati</taxon>
        <taxon>Actinomycetota</taxon>
        <taxon>Actinomycetes</taxon>
        <taxon>Propionibacteriales</taxon>
        <taxon>Kribbellaceae</taxon>
        <taxon>Kribbella</taxon>
    </lineage>
</organism>